<proteinExistence type="predicted"/>
<organism evidence="2 3">
    <name type="scientific">Undibacterium piscinae</name>
    <dbReference type="NCBI Taxonomy" id="2495591"/>
    <lineage>
        <taxon>Bacteria</taxon>
        <taxon>Pseudomonadati</taxon>
        <taxon>Pseudomonadota</taxon>
        <taxon>Betaproteobacteria</taxon>
        <taxon>Burkholderiales</taxon>
        <taxon>Oxalobacteraceae</taxon>
        <taxon>Undibacterium</taxon>
    </lineage>
</organism>
<dbReference type="AlphaFoldDB" id="A0A6M4A113"/>
<protein>
    <submittedName>
        <fullName evidence="2">Uncharacterized protein</fullName>
    </submittedName>
</protein>
<sequence length="57" mass="6377">MTQPSKTQSPSQSLNQKTEQTRPSKSDALNTQKQKAEMKEVAGRHKNDGQKDHKGAR</sequence>
<feature type="compositionally biased region" description="Basic and acidic residues" evidence="1">
    <location>
        <begin position="34"/>
        <end position="57"/>
    </location>
</feature>
<reference evidence="2 3" key="1">
    <citation type="journal article" date="2019" name="Int. J. Syst. Evol. Microbiol.">
        <title>Undibacterium piscinae sp. nov., isolated from Korean shiner intestine.</title>
        <authorList>
            <person name="Lee S.Y."/>
            <person name="Kang W."/>
            <person name="Kim P.S."/>
            <person name="Kim H.S."/>
            <person name="Sung H."/>
            <person name="Shin N.R."/>
            <person name="Whon T.W."/>
            <person name="Yun J.H."/>
            <person name="Lee J.Y."/>
            <person name="Lee J.Y."/>
            <person name="Jung M.J."/>
            <person name="Jeong Y.S."/>
            <person name="Tak E.J."/>
            <person name="Han J.E."/>
            <person name="Hyun D.W."/>
            <person name="Kang M.S."/>
            <person name="Lee K.E."/>
            <person name="Lee B.H."/>
            <person name="Bae J.W."/>
        </authorList>
    </citation>
    <scope>NUCLEOTIDE SEQUENCE [LARGE SCALE GENOMIC DNA]</scope>
    <source>
        <strain evidence="2 3">S11R28</strain>
    </source>
</reference>
<feature type="region of interest" description="Disordered" evidence="1">
    <location>
        <begin position="1"/>
        <end position="57"/>
    </location>
</feature>
<dbReference type="Proteomes" id="UP000274350">
    <property type="component" value="Chromosome"/>
</dbReference>
<gene>
    <name evidence="2" type="ORF">EJG51_003155</name>
</gene>
<evidence type="ECO:0000256" key="1">
    <source>
        <dbReference type="SAM" id="MobiDB-lite"/>
    </source>
</evidence>
<dbReference type="KEGG" id="upi:EJG51_003155"/>
<dbReference type="EMBL" id="CP051152">
    <property type="protein sequence ID" value="QJQ05022.1"/>
    <property type="molecule type" value="Genomic_DNA"/>
</dbReference>
<feature type="compositionally biased region" description="Low complexity" evidence="1">
    <location>
        <begin position="1"/>
        <end position="13"/>
    </location>
</feature>
<accession>A0A6M4A113</accession>
<evidence type="ECO:0000313" key="3">
    <source>
        <dbReference type="Proteomes" id="UP000274350"/>
    </source>
</evidence>
<name>A0A6M4A113_9BURK</name>
<keyword evidence="3" id="KW-1185">Reference proteome</keyword>
<evidence type="ECO:0000313" key="2">
    <source>
        <dbReference type="EMBL" id="QJQ05022.1"/>
    </source>
</evidence>